<comment type="similarity">
    <text evidence="3 11">Belongs to the UMP kinase family.</text>
</comment>
<name>A0ABQ5UUX8_9HYPH</name>
<proteinExistence type="inferred from homology"/>
<dbReference type="PIRSF" id="PIRSF005650">
    <property type="entry name" value="Uridylate_kin"/>
    <property type="match status" value="1"/>
</dbReference>
<evidence type="ECO:0000256" key="10">
    <source>
        <dbReference type="ARBA" id="ARBA00047767"/>
    </source>
</evidence>
<evidence type="ECO:0000259" key="12">
    <source>
        <dbReference type="Pfam" id="PF00696"/>
    </source>
</evidence>
<dbReference type="PANTHER" id="PTHR42833">
    <property type="entry name" value="URIDYLATE KINASE"/>
    <property type="match status" value="1"/>
</dbReference>
<keyword evidence="4 11" id="KW-0963">Cytoplasm</keyword>
<feature type="binding site" evidence="11">
    <location>
        <position position="55"/>
    </location>
    <ligand>
        <name>ATP</name>
        <dbReference type="ChEBI" id="CHEBI:30616"/>
    </ligand>
</feature>
<dbReference type="CDD" id="cd04254">
    <property type="entry name" value="AAK_UMPK-PyrH-Ec"/>
    <property type="match status" value="1"/>
</dbReference>
<comment type="function">
    <text evidence="11">Catalyzes the reversible phosphorylation of UMP to UDP.</text>
</comment>
<feature type="binding site" evidence="11">
    <location>
        <position position="162"/>
    </location>
    <ligand>
        <name>ATP</name>
        <dbReference type="ChEBI" id="CHEBI:30616"/>
    </ligand>
</feature>
<dbReference type="NCBIfam" id="TIGR02075">
    <property type="entry name" value="pyrH_bact"/>
    <property type="match status" value="1"/>
</dbReference>
<feature type="domain" description="Aspartate/glutamate/uridylate kinase" evidence="12">
    <location>
        <begin position="7"/>
        <end position="214"/>
    </location>
</feature>
<dbReference type="PANTHER" id="PTHR42833:SF4">
    <property type="entry name" value="URIDYLATE KINASE PUMPKIN, CHLOROPLASTIC"/>
    <property type="match status" value="1"/>
</dbReference>
<dbReference type="InterPro" id="IPR011817">
    <property type="entry name" value="Uridylate_kinase"/>
</dbReference>
<feature type="binding site" evidence="11">
    <location>
        <begin position="135"/>
        <end position="142"/>
    </location>
    <ligand>
        <name>UMP</name>
        <dbReference type="ChEBI" id="CHEBI:57865"/>
    </ligand>
</feature>
<keyword evidence="7 11" id="KW-0418">Kinase</keyword>
<dbReference type="EMBL" id="BSNI01000002">
    <property type="protein sequence ID" value="GLQ18497.1"/>
    <property type="molecule type" value="Genomic_DNA"/>
</dbReference>
<evidence type="ECO:0000256" key="6">
    <source>
        <dbReference type="ARBA" id="ARBA00022741"/>
    </source>
</evidence>
<evidence type="ECO:0000256" key="2">
    <source>
        <dbReference type="ARBA" id="ARBA00004791"/>
    </source>
</evidence>
<feature type="binding site" evidence="11">
    <location>
        <begin position="12"/>
        <end position="15"/>
    </location>
    <ligand>
        <name>ATP</name>
        <dbReference type="ChEBI" id="CHEBI:30616"/>
    </ligand>
</feature>
<dbReference type="InterPro" id="IPR036393">
    <property type="entry name" value="AceGlu_kinase-like_sf"/>
</dbReference>
<feature type="binding site" evidence="11">
    <location>
        <position position="59"/>
    </location>
    <ligand>
        <name>ATP</name>
        <dbReference type="ChEBI" id="CHEBI:30616"/>
    </ligand>
</feature>
<keyword evidence="5 11" id="KW-0808">Transferase</keyword>
<keyword evidence="14" id="KW-1185">Reference proteome</keyword>
<organism evidence="13 14">
    <name type="scientific">Maritalea porphyrae</name>
    <dbReference type="NCBI Taxonomy" id="880732"/>
    <lineage>
        <taxon>Bacteria</taxon>
        <taxon>Pseudomonadati</taxon>
        <taxon>Pseudomonadota</taxon>
        <taxon>Alphaproteobacteria</taxon>
        <taxon>Hyphomicrobiales</taxon>
        <taxon>Devosiaceae</taxon>
        <taxon>Maritalea</taxon>
    </lineage>
</organism>
<comment type="subcellular location">
    <subcellularLocation>
        <location evidence="1 11">Cytoplasm</location>
    </subcellularLocation>
</comment>
<reference evidence="13" key="1">
    <citation type="journal article" date="2014" name="Int. J. Syst. Evol. Microbiol.">
        <title>Complete genome of a new Firmicutes species belonging to the dominant human colonic microbiota ('Ruminococcus bicirculans') reveals two chromosomes and a selective capacity to utilize plant glucans.</title>
        <authorList>
            <consortium name="NISC Comparative Sequencing Program"/>
            <person name="Wegmann U."/>
            <person name="Louis P."/>
            <person name="Goesmann A."/>
            <person name="Henrissat B."/>
            <person name="Duncan S.H."/>
            <person name="Flint H.J."/>
        </authorList>
    </citation>
    <scope>NUCLEOTIDE SEQUENCE</scope>
    <source>
        <strain evidence="13">NBRC 107169</strain>
    </source>
</reference>
<dbReference type="RefSeq" id="WP_284365474.1">
    <property type="nucleotide sequence ID" value="NZ_BSNI01000002.1"/>
</dbReference>
<feature type="binding site" evidence="11">
    <location>
        <position position="74"/>
    </location>
    <ligand>
        <name>UMP</name>
        <dbReference type="ChEBI" id="CHEBI:57865"/>
    </ligand>
</feature>
<evidence type="ECO:0000256" key="7">
    <source>
        <dbReference type="ARBA" id="ARBA00022777"/>
    </source>
</evidence>
<gene>
    <name evidence="11 13" type="primary">pyrH</name>
    <name evidence="13" type="ORF">GCM10007879_27460</name>
</gene>
<sequence>MASHSLKRILIKVSGEALAGDNSFGIEPEFLDQVAKQLWDLSKSGLEVAIVVGGGNIFRGMAVAAGGADRVVGDHMGMLATVINSLALGDAIKRCGGQAKVYSNIAMPAVADTFTVRDARRALAEGKITICAGGSGNPFFTTDTAAALKAVELQCDALFKGTQVDGVYSADPKQVADAERYDRISYDDVIANDLKVMDMAAFALARDNNLPIYVYQLDVDGGVRAVIDGTAVSTLVTGSAE</sequence>
<protein>
    <recommendedName>
        <fullName evidence="11">Uridylate kinase</fullName>
        <shortName evidence="11">UK</shortName>
        <ecNumber evidence="11">2.7.4.22</ecNumber>
    </recommendedName>
    <alternativeName>
        <fullName evidence="11">Uridine monophosphate kinase</fullName>
        <shortName evidence="11">UMP kinase</shortName>
        <shortName evidence="11">UMPK</shortName>
    </alternativeName>
</protein>
<evidence type="ECO:0000256" key="1">
    <source>
        <dbReference type="ARBA" id="ARBA00004496"/>
    </source>
</evidence>
<feature type="binding site" evidence="11">
    <location>
        <position position="54"/>
    </location>
    <ligand>
        <name>UMP</name>
        <dbReference type="ChEBI" id="CHEBI:57865"/>
    </ligand>
</feature>
<evidence type="ECO:0000256" key="4">
    <source>
        <dbReference type="ARBA" id="ARBA00022490"/>
    </source>
</evidence>
<dbReference type="SUPFAM" id="SSF53633">
    <property type="entry name" value="Carbamate kinase-like"/>
    <property type="match status" value="1"/>
</dbReference>
<comment type="subunit">
    <text evidence="11">Homohexamer.</text>
</comment>
<dbReference type="GO" id="GO:0016301">
    <property type="term" value="F:kinase activity"/>
    <property type="evidence" value="ECO:0007669"/>
    <property type="project" value="UniProtKB-KW"/>
</dbReference>
<evidence type="ECO:0000313" key="13">
    <source>
        <dbReference type="EMBL" id="GLQ18497.1"/>
    </source>
</evidence>
<evidence type="ECO:0000256" key="5">
    <source>
        <dbReference type="ARBA" id="ARBA00022679"/>
    </source>
</evidence>
<comment type="caution">
    <text evidence="13">The sequence shown here is derived from an EMBL/GenBank/DDBJ whole genome shotgun (WGS) entry which is preliminary data.</text>
</comment>
<evidence type="ECO:0000256" key="11">
    <source>
        <dbReference type="HAMAP-Rule" id="MF_01220"/>
    </source>
</evidence>
<evidence type="ECO:0000256" key="8">
    <source>
        <dbReference type="ARBA" id="ARBA00022840"/>
    </source>
</evidence>
<dbReference type="EC" id="2.7.4.22" evidence="11"/>
<keyword evidence="9 11" id="KW-0665">Pyrimidine biosynthesis</keyword>
<evidence type="ECO:0000256" key="3">
    <source>
        <dbReference type="ARBA" id="ARBA00007614"/>
    </source>
</evidence>
<dbReference type="HAMAP" id="MF_01220_B">
    <property type="entry name" value="PyrH_B"/>
    <property type="match status" value="1"/>
</dbReference>
<comment type="catalytic activity">
    <reaction evidence="10 11">
        <text>UMP + ATP = UDP + ADP</text>
        <dbReference type="Rhea" id="RHEA:24400"/>
        <dbReference type="ChEBI" id="CHEBI:30616"/>
        <dbReference type="ChEBI" id="CHEBI:57865"/>
        <dbReference type="ChEBI" id="CHEBI:58223"/>
        <dbReference type="ChEBI" id="CHEBI:456216"/>
        <dbReference type="EC" id="2.7.4.22"/>
    </reaction>
</comment>
<evidence type="ECO:0000256" key="9">
    <source>
        <dbReference type="ARBA" id="ARBA00022975"/>
    </source>
</evidence>
<dbReference type="InterPro" id="IPR001048">
    <property type="entry name" value="Asp/Glu/Uridylate_kinase"/>
</dbReference>
<feature type="binding site" evidence="11">
    <location>
        <position position="168"/>
    </location>
    <ligand>
        <name>ATP</name>
        <dbReference type="ChEBI" id="CHEBI:30616"/>
    </ligand>
</feature>
<dbReference type="InterPro" id="IPR015963">
    <property type="entry name" value="Uridylate_kinase_bac"/>
</dbReference>
<feature type="binding site" evidence="11">
    <location>
        <position position="163"/>
    </location>
    <ligand>
        <name>ATP</name>
        <dbReference type="ChEBI" id="CHEBI:30616"/>
    </ligand>
</feature>
<comment type="pathway">
    <text evidence="2 11">Pyrimidine metabolism; CTP biosynthesis via de novo pathway; UDP from UMP (UMPK route): step 1/1.</text>
</comment>
<keyword evidence="8 11" id="KW-0067">ATP-binding</keyword>
<keyword evidence="6 11" id="KW-0547">Nucleotide-binding</keyword>
<reference evidence="13" key="2">
    <citation type="submission" date="2023-01" db="EMBL/GenBank/DDBJ databases">
        <title>Draft genome sequence of Maritalea porphyrae strain NBRC 107169.</title>
        <authorList>
            <person name="Sun Q."/>
            <person name="Mori K."/>
        </authorList>
    </citation>
    <scope>NUCLEOTIDE SEQUENCE</scope>
    <source>
        <strain evidence="13">NBRC 107169</strain>
    </source>
</reference>
<evidence type="ECO:0000313" key="14">
    <source>
        <dbReference type="Proteomes" id="UP001161405"/>
    </source>
</evidence>
<dbReference type="Pfam" id="PF00696">
    <property type="entry name" value="AA_kinase"/>
    <property type="match status" value="1"/>
</dbReference>
<accession>A0ABQ5UUX8</accession>
<dbReference type="Proteomes" id="UP001161405">
    <property type="component" value="Unassembled WGS sequence"/>
</dbReference>
<dbReference type="Gene3D" id="3.40.1160.10">
    <property type="entry name" value="Acetylglutamate kinase-like"/>
    <property type="match status" value="1"/>
</dbReference>
<feature type="binding site" evidence="11">
    <location>
        <position position="171"/>
    </location>
    <ligand>
        <name>ATP</name>
        <dbReference type="ChEBI" id="CHEBI:30616"/>
    </ligand>
</feature>
<comment type="activity regulation">
    <text evidence="11">Inhibited by UTP.</text>
</comment>
<comment type="caution">
    <text evidence="11">Lacks conserved residue(s) required for the propagation of feature annotation.</text>
</comment>